<evidence type="ECO:0000313" key="1">
    <source>
        <dbReference type="EMBL" id="GLH98754.1"/>
    </source>
</evidence>
<proteinExistence type="predicted"/>
<keyword evidence="2" id="KW-1185">Reference proteome</keyword>
<evidence type="ECO:0000313" key="2">
    <source>
        <dbReference type="Proteomes" id="UP001144280"/>
    </source>
</evidence>
<comment type="caution">
    <text evidence="1">The sequence shown here is derived from an EMBL/GenBank/DDBJ whole genome shotgun (WGS) entry which is preliminary data.</text>
</comment>
<dbReference type="EMBL" id="BSDI01000018">
    <property type="protein sequence ID" value="GLH98754.1"/>
    <property type="molecule type" value="Genomic_DNA"/>
</dbReference>
<dbReference type="Proteomes" id="UP001144280">
    <property type="component" value="Unassembled WGS sequence"/>
</dbReference>
<gene>
    <name evidence="1" type="ORF">Pa4123_40290</name>
</gene>
<sequence length="72" mass="7584">MSEVTVMTTAMLTYIAVTPRALLAPRAAPSPRCSLPALLPPRAAPSPRCSLPALLPPRALLAPFPPIKGKRT</sequence>
<accession>A0ABQ5QWD8</accession>
<organism evidence="1 2">
    <name type="scientific">Phytohabitans aurantiacus</name>
    <dbReference type="NCBI Taxonomy" id="3016789"/>
    <lineage>
        <taxon>Bacteria</taxon>
        <taxon>Bacillati</taxon>
        <taxon>Actinomycetota</taxon>
        <taxon>Actinomycetes</taxon>
        <taxon>Micromonosporales</taxon>
        <taxon>Micromonosporaceae</taxon>
    </lineage>
</organism>
<protein>
    <submittedName>
        <fullName evidence="1">Uncharacterized protein</fullName>
    </submittedName>
</protein>
<name>A0ABQ5QWD8_9ACTN</name>
<reference evidence="1" key="1">
    <citation type="submission" date="2022-12" db="EMBL/GenBank/DDBJ databases">
        <title>New Phytohabitans aurantiacus sp. RD004123 nov., an actinomycete isolated from soil.</title>
        <authorList>
            <person name="Triningsih D.W."/>
            <person name="Harunari E."/>
            <person name="Igarashi Y."/>
        </authorList>
    </citation>
    <scope>NUCLEOTIDE SEQUENCE</scope>
    <source>
        <strain evidence="1">RD004123</strain>
    </source>
</reference>